<dbReference type="AlphaFoldDB" id="A0A4U8T7M6"/>
<accession>A0A4U8T7M6</accession>
<keyword evidence="7" id="KW-1185">Reference proteome</keyword>
<dbReference type="GO" id="GO:0005829">
    <property type="term" value="C:cytosol"/>
    <property type="evidence" value="ECO:0007669"/>
    <property type="project" value="TreeGrafter"/>
</dbReference>
<evidence type="ECO:0000256" key="1">
    <source>
        <dbReference type="ARBA" id="ARBA00023015"/>
    </source>
</evidence>
<dbReference type="OrthoDB" id="9815457at2"/>
<dbReference type="PANTHER" id="PTHR24567">
    <property type="entry name" value="CRP FAMILY TRANSCRIPTIONAL REGULATORY PROTEIN"/>
    <property type="match status" value="1"/>
</dbReference>
<keyword evidence="2" id="KW-0238">DNA-binding</keyword>
<sequence length="193" mass="22197">MQELFQTLSQIGRKRHYSAGQILFFEGQEARYLFLLLKGKVRLYKSKEDIHQTTQRTIHTLSAPEFIAEMPFFMQLSYPANAECIEDCEIISISFESFHAHCLQDNQICLLFIASLCQKVRILESHIAQSNQNLQSRLLHYLNTHAHKLATLSQRHIAKELSISPESLSRALKMLKNQGKITTHKGKISLLDS</sequence>
<dbReference type="InterPro" id="IPR014710">
    <property type="entry name" value="RmlC-like_jellyroll"/>
</dbReference>
<keyword evidence="3" id="KW-0804">Transcription</keyword>
<dbReference type="Proteomes" id="UP000029733">
    <property type="component" value="Unassembled WGS sequence"/>
</dbReference>
<dbReference type="SMART" id="SM00100">
    <property type="entry name" value="cNMP"/>
    <property type="match status" value="1"/>
</dbReference>
<dbReference type="GO" id="GO:0003700">
    <property type="term" value="F:DNA-binding transcription factor activity"/>
    <property type="evidence" value="ECO:0007669"/>
    <property type="project" value="TreeGrafter"/>
</dbReference>
<dbReference type="GO" id="GO:0003677">
    <property type="term" value="F:DNA binding"/>
    <property type="evidence" value="ECO:0007669"/>
    <property type="project" value="UniProtKB-KW"/>
</dbReference>
<evidence type="ECO:0000256" key="2">
    <source>
        <dbReference type="ARBA" id="ARBA00023125"/>
    </source>
</evidence>
<evidence type="ECO:0000256" key="3">
    <source>
        <dbReference type="ARBA" id="ARBA00023163"/>
    </source>
</evidence>
<dbReference type="Gene3D" id="2.60.120.10">
    <property type="entry name" value="Jelly Rolls"/>
    <property type="match status" value="1"/>
</dbReference>
<dbReference type="Pfam" id="PF00027">
    <property type="entry name" value="cNMP_binding"/>
    <property type="match status" value="1"/>
</dbReference>
<dbReference type="RefSeq" id="WP_034356461.1">
    <property type="nucleotide sequence ID" value="NZ_JRPR02000017.1"/>
</dbReference>
<evidence type="ECO:0000259" key="4">
    <source>
        <dbReference type="PROSITE" id="PS50042"/>
    </source>
</evidence>
<keyword evidence="1" id="KW-0805">Transcription regulation</keyword>
<dbReference type="PROSITE" id="PS50042">
    <property type="entry name" value="CNMP_BINDING_3"/>
    <property type="match status" value="1"/>
</dbReference>
<gene>
    <name evidence="6" type="ORF">LS71_009140</name>
</gene>
<proteinExistence type="predicted"/>
<dbReference type="PROSITE" id="PS51063">
    <property type="entry name" value="HTH_CRP_2"/>
    <property type="match status" value="1"/>
</dbReference>
<dbReference type="InterPro" id="IPR036390">
    <property type="entry name" value="WH_DNA-bd_sf"/>
</dbReference>
<feature type="domain" description="Cyclic nucleotide-binding" evidence="4">
    <location>
        <begin position="1"/>
        <end position="98"/>
    </location>
</feature>
<dbReference type="SUPFAM" id="SSF51206">
    <property type="entry name" value="cAMP-binding domain-like"/>
    <property type="match status" value="1"/>
</dbReference>
<dbReference type="InterPro" id="IPR018490">
    <property type="entry name" value="cNMP-bd_dom_sf"/>
</dbReference>
<dbReference type="SUPFAM" id="SSF46785">
    <property type="entry name" value="Winged helix' DNA-binding domain"/>
    <property type="match status" value="1"/>
</dbReference>
<evidence type="ECO:0000313" key="6">
    <source>
        <dbReference type="EMBL" id="TLD94667.1"/>
    </source>
</evidence>
<comment type="caution">
    <text evidence="6">The sequence shown here is derived from an EMBL/GenBank/DDBJ whole genome shotgun (WGS) entry which is preliminary data.</text>
</comment>
<protein>
    <submittedName>
        <fullName evidence="6">Crp/Fnr family transcriptional regulator</fullName>
    </submittedName>
</protein>
<feature type="domain" description="HTH crp-type" evidence="5">
    <location>
        <begin position="132"/>
        <end position="193"/>
    </location>
</feature>
<dbReference type="InterPro" id="IPR000595">
    <property type="entry name" value="cNMP-bd_dom"/>
</dbReference>
<dbReference type="STRING" id="1677920.LS71_08345"/>
<dbReference type="InterPro" id="IPR050397">
    <property type="entry name" value="Env_Response_Regulators"/>
</dbReference>
<dbReference type="Pfam" id="PF13545">
    <property type="entry name" value="HTH_Crp_2"/>
    <property type="match status" value="1"/>
</dbReference>
<dbReference type="InterPro" id="IPR012318">
    <property type="entry name" value="HTH_CRP"/>
</dbReference>
<dbReference type="EMBL" id="JRPR02000017">
    <property type="protein sequence ID" value="TLD94667.1"/>
    <property type="molecule type" value="Genomic_DNA"/>
</dbReference>
<dbReference type="CDD" id="cd00038">
    <property type="entry name" value="CAP_ED"/>
    <property type="match status" value="1"/>
</dbReference>
<organism evidence="6 7">
    <name type="scientific">Helicobacter jaachi</name>
    <dbReference type="NCBI Taxonomy" id="1677920"/>
    <lineage>
        <taxon>Bacteria</taxon>
        <taxon>Pseudomonadati</taxon>
        <taxon>Campylobacterota</taxon>
        <taxon>Epsilonproteobacteria</taxon>
        <taxon>Campylobacterales</taxon>
        <taxon>Helicobacteraceae</taxon>
        <taxon>Helicobacter</taxon>
    </lineage>
</organism>
<evidence type="ECO:0000259" key="5">
    <source>
        <dbReference type="PROSITE" id="PS51063"/>
    </source>
</evidence>
<evidence type="ECO:0000313" key="7">
    <source>
        <dbReference type="Proteomes" id="UP000029733"/>
    </source>
</evidence>
<name>A0A4U8T7M6_9HELI</name>
<dbReference type="PANTHER" id="PTHR24567:SF74">
    <property type="entry name" value="HTH-TYPE TRANSCRIPTIONAL REGULATOR ARCR"/>
    <property type="match status" value="1"/>
</dbReference>
<reference evidence="6 7" key="1">
    <citation type="journal article" date="2014" name="Genome Announc.">
        <title>Draft genome sequences of eight enterohepatic helicobacter species isolated from both laboratory and wild rodents.</title>
        <authorList>
            <person name="Sheh A."/>
            <person name="Shen Z."/>
            <person name="Fox J.G."/>
        </authorList>
    </citation>
    <scope>NUCLEOTIDE SEQUENCE [LARGE SCALE GENOMIC DNA]</scope>
    <source>
        <strain evidence="6 7">MIT 09-6949</strain>
    </source>
</reference>
<dbReference type="SMART" id="SM00419">
    <property type="entry name" value="HTH_CRP"/>
    <property type="match status" value="1"/>
</dbReference>